<sequence length="539" mass="58788">MKEKKNIDQLFKEQFQDFEATPPPAVWDRIEARLQEKKKERRIIPLWWRVAGVAALLALLLTVGISLFNSPNAPSNEIVNENTTQDAENTSDEDEIFNKKTISNGTEIASEEDNMDASENKTGTTVQNSEKTISTEKENTTVAGTQDNTLNPSAQTTGTAVTTSESNTTFNKKTDQNNNQPKNASATYNTTTEAVATSNKPKNATKKSPETTQNPLVRDPKTVVSGNEAIAKNIQEEKVEGKATTTKNNGNVVDQKMDSKTAVSESSQDEDTQNKKSIFDAIEENKKLEDAVAVKEGPANRWAVSPNVGPVYYSSLSGGSSIDPMFADNSQNGNVNLSYGVAVDYNISEKLSIRSGVNNVNLSYATGDVEVATAPTAFGLENVDYGTNRSAITTVFDKGSIPPNPENGGLNNIVSKSTGGNAEISQQLQYYEVPLELKYAVLNKKIGINVIGGLSTLFLGNNEIVVSDGTFRTVLGEANNLNSISFTSNIGLGFNYQLSKKFRFNIEPMFKYQLNPYTDSSVDFRPYYLGVYSGLSFKF</sequence>
<feature type="compositionally biased region" description="Polar residues" evidence="1">
    <location>
        <begin position="140"/>
        <end position="202"/>
    </location>
</feature>
<feature type="transmembrane region" description="Helical" evidence="2">
    <location>
        <begin position="46"/>
        <end position="68"/>
    </location>
</feature>
<feature type="compositionally biased region" description="Polar residues" evidence="1">
    <location>
        <begin position="120"/>
        <end position="132"/>
    </location>
</feature>
<keyword evidence="4" id="KW-1185">Reference proteome</keyword>
<feature type="compositionally biased region" description="Polar residues" evidence="1">
    <location>
        <begin position="243"/>
        <end position="252"/>
    </location>
</feature>
<accession>A0A370QJN7</accession>
<dbReference type="RefSeq" id="WP_115122255.1">
    <property type="nucleotide sequence ID" value="NZ_QRAO01000001.1"/>
</dbReference>
<keyword evidence="2" id="KW-1133">Transmembrane helix</keyword>
<feature type="region of interest" description="Disordered" evidence="1">
    <location>
        <begin position="240"/>
        <end position="275"/>
    </location>
</feature>
<protein>
    <recommendedName>
        <fullName evidence="5">Outer membrane protein with beta-barrel domain</fullName>
    </recommendedName>
</protein>
<evidence type="ECO:0000256" key="1">
    <source>
        <dbReference type="SAM" id="MobiDB-lite"/>
    </source>
</evidence>
<feature type="region of interest" description="Disordered" evidence="1">
    <location>
        <begin position="71"/>
        <end position="223"/>
    </location>
</feature>
<reference evidence="3 4" key="1">
    <citation type="submission" date="2018-07" db="EMBL/GenBank/DDBJ databases">
        <title>Genomic Encyclopedia of Type Strains, Phase IV (KMG-IV): sequencing the most valuable type-strain genomes for metagenomic binning, comparative biology and taxonomic classification.</title>
        <authorList>
            <person name="Goeker M."/>
        </authorList>
    </citation>
    <scope>NUCLEOTIDE SEQUENCE [LARGE SCALE GENOMIC DNA]</scope>
    <source>
        <strain evidence="3 4">DSM 101478</strain>
    </source>
</reference>
<name>A0A370QJN7_9FLAO</name>
<evidence type="ECO:0008006" key="5">
    <source>
        <dbReference type="Google" id="ProtNLM"/>
    </source>
</evidence>
<dbReference type="Proteomes" id="UP000255317">
    <property type="component" value="Unassembled WGS sequence"/>
</dbReference>
<dbReference type="AlphaFoldDB" id="A0A370QJN7"/>
<gene>
    <name evidence="3" type="ORF">C8D94_101438</name>
</gene>
<comment type="caution">
    <text evidence="3">The sequence shown here is derived from an EMBL/GenBank/DDBJ whole genome shotgun (WGS) entry which is preliminary data.</text>
</comment>
<feature type="compositionally biased region" description="Polar residues" evidence="1">
    <location>
        <begin position="71"/>
        <end position="88"/>
    </location>
</feature>
<keyword evidence="2" id="KW-0472">Membrane</keyword>
<keyword evidence="2" id="KW-0812">Transmembrane</keyword>
<dbReference type="EMBL" id="QRAO01000001">
    <property type="protein sequence ID" value="RDK88564.1"/>
    <property type="molecule type" value="Genomic_DNA"/>
</dbReference>
<evidence type="ECO:0000313" key="3">
    <source>
        <dbReference type="EMBL" id="RDK88564.1"/>
    </source>
</evidence>
<evidence type="ECO:0000256" key="2">
    <source>
        <dbReference type="SAM" id="Phobius"/>
    </source>
</evidence>
<evidence type="ECO:0000313" key="4">
    <source>
        <dbReference type="Proteomes" id="UP000255317"/>
    </source>
</evidence>
<proteinExistence type="predicted"/>
<dbReference type="OrthoDB" id="1113942at2"/>
<organism evidence="3 4">
    <name type="scientific">Marinirhabdus gelatinilytica</name>
    <dbReference type="NCBI Taxonomy" id="1703343"/>
    <lineage>
        <taxon>Bacteria</taxon>
        <taxon>Pseudomonadati</taxon>
        <taxon>Bacteroidota</taxon>
        <taxon>Flavobacteriia</taxon>
        <taxon>Flavobacteriales</taxon>
        <taxon>Flavobacteriaceae</taxon>
    </lineage>
</organism>